<dbReference type="InterPro" id="IPR050523">
    <property type="entry name" value="AKR_Detox_Biosynth"/>
</dbReference>
<evidence type="ECO:0000313" key="3">
    <source>
        <dbReference type="EMBL" id="KAK1753698.1"/>
    </source>
</evidence>
<keyword evidence="4" id="KW-1185">Reference proteome</keyword>
<sequence>MSSKPRIILGLMAFGPAEGVPMGARLHAVSDLTAALDKFQARGFTELDTARGYGCGQQEGYTRQAGWKERGLSVGTKVFPMPPGTHAPESITREFEKSLAELGTDCVDIAYLHAPDRSVPFAATLEAMNALHQSGKFRQLGLSNYAAFEVAEMVTLCTAKGWVRPTVYQGVYNCLQRGIEPELLAACRRYGLSFIAYSPTAGGLLSGKFTSPTDVPAEGRFSNQFLGGWARQQVFKQGMFEALAVLRGVAERNGVGMMEVGLRWIRHHSKLDLGGGDGVVVGVSRLEHLDQNLDALEKGPLDDELLGAVERAYAVARAEEGPYWFGELKYGYDTKEVLFGEK</sequence>
<evidence type="ECO:0000313" key="4">
    <source>
        <dbReference type="Proteomes" id="UP001239445"/>
    </source>
</evidence>
<dbReference type="InterPro" id="IPR036812">
    <property type="entry name" value="NAD(P)_OxRdtase_dom_sf"/>
</dbReference>
<dbReference type="CDD" id="cd19075">
    <property type="entry name" value="AKR_AKR7A1-5"/>
    <property type="match status" value="1"/>
</dbReference>
<dbReference type="PANTHER" id="PTHR43364">
    <property type="entry name" value="NADH-SPECIFIC METHYLGLYOXAL REDUCTASE-RELATED"/>
    <property type="match status" value="1"/>
</dbReference>
<evidence type="ECO:0000256" key="1">
    <source>
        <dbReference type="ARBA" id="ARBA00023002"/>
    </source>
</evidence>
<organism evidence="3 4">
    <name type="scientific">Echria macrotheca</name>
    <dbReference type="NCBI Taxonomy" id="438768"/>
    <lineage>
        <taxon>Eukaryota</taxon>
        <taxon>Fungi</taxon>
        <taxon>Dikarya</taxon>
        <taxon>Ascomycota</taxon>
        <taxon>Pezizomycotina</taxon>
        <taxon>Sordariomycetes</taxon>
        <taxon>Sordariomycetidae</taxon>
        <taxon>Sordariales</taxon>
        <taxon>Schizotheciaceae</taxon>
        <taxon>Echria</taxon>
    </lineage>
</organism>
<dbReference type="AlphaFoldDB" id="A0AAJ0B8L2"/>
<dbReference type="Gene3D" id="3.20.20.100">
    <property type="entry name" value="NADP-dependent oxidoreductase domain"/>
    <property type="match status" value="1"/>
</dbReference>
<dbReference type="EMBL" id="MU839837">
    <property type="protein sequence ID" value="KAK1753698.1"/>
    <property type="molecule type" value="Genomic_DNA"/>
</dbReference>
<dbReference type="InterPro" id="IPR020471">
    <property type="entry name" value="AKR"/>
</dbReference>
<protein>
    <submittedName>
        <fullName evidence="3">Aflatoxin B1 aldehyde reductase member 2</fullName>
    </submittedName>
</protein>
<dbReference type="PANTHER" id="PTHR43364:SF4">
    <property type="entry name" value="NAD(P)-LINKED OXIDOREDUCTASE SUPERFAMILY PROTEIN"/>
    <property type="match status" value="1"/>
</dbReference>
<dbReference type="InterPro" id="IPR018170">
    <property type="entry name" value="Aldo/ket_reductase_CS"/>
</dbReference>
<dbReference type="InterPro" id="IPR023210">
    <property type="entry name" value="NADP_OxRdtase_dom"/>
</dbReference>
<feature type="domain" description="NADP-dependent oxidoreductase" evidence="2">
    <location>
        <begin position="6"/>
        <end position="312"/>
    </location>
</feature>
<dbReference type="GO" id="GO:0016491">
    <property type="term" value="F:oxidoreductase activity"/>
    <property type="evidence" value="ECO:0007669"/>
    <property type="project" value="UniProtKB-KW"/>
</dbReference>
<gene>
    <name evidence="3" type="ORF">QBC47DRAFT_453475</name>
</gene>
<accession>A0AAJ0B8L2</accession>
<keyword evidence="1" id="KW-0560">Oxidoreductase</keyword>
<dbReference type="Proteomes" id="UP001239445">
    <property type="component" value="Unassembled WGS sequence"/>
</dbReference>
<comment type="caution">
    <text evidence="3">The sequence shown here is derived from an EMBL/GenBank/DDBJ whole genome shotgun (WGS) entry which is preliminary data.</text>
</comment>
<name>A0AAJ0B8L2_9PEZI</name>
<dbReference type="SUPFAM" id="SSF51430">
    <property type="entry name" value="NAD(P)-linked oxidoreductase"/>
    <property type="match status" value="1"/>
</dbReference>
<dbReference type="Pfam" id="PF00248">
    <property type="entry name" value="Aldo_ket_red"/>
    <property type="match status" value="1"/>
</dbReference>
<dbReference type="PROSITE" id="PS00062">
    <property type="entry name" value="ALDOKETO_REDUCTASE_2"/>
    <property type="match status" value="1"/>
</dbReference>
<dbReference type="PRINTS" id="PR00069">
    <property type="entry name" value="ALDKETRDTASE"/>
</dbReference>
<proteinExistence type="predicted"/>
<evidence type="ECO:0000259" key="2">
    <source>
        <dbReference type="Pfam" id="PF00248"/>
    </source>
</evidence>
<reference evidence="3" key="1">
    <citation type="submission" date="2023-06" db="EMBL/GenBank/DDBJ databases">
        <title>Genome-scale phylogeny and comparative genomics of the fungal order Sordariales.</title>
        <authorList>
            <consortium name="Lawrence Berkeley National Laboratory"/>
            <person name="Hensen N."/>
            <person name="Bonometti L."/>
            <person name="Westerberg I."/>
            <person name="Brannstrom I.O."/>
            <person name="Guillou S."/>
            <person name="Cros-Aarteil S."/>
            <person name="Calhoun S."/>
            <person name="Haridas S."/>
            <person name="Kuo A."/>
            <person name="Mondo S."/>
            <person name="Pangilinan J."/>
            <person name="Riley R."/>
            <person name="Labutti K."/>
            <person name="Andreopoulos B."/>
            <person name="Lipzen A."/>
            <person name="Chen C."/>
            <person name="Yanf M."/>
            <person name="Daum C."/>
            <person name="Ng V."/>
            <person name="Clum A."/>
            <person name="Steindorff A."/>
            <person name="Ohm R."/>
            <person name="Martin F."/>
            <person name="Silar P."/>
            <person name="Natvig D."/>
            <person name="Lalanne C."/>
            <person name="Gautier V."/>
            <person name="Ament-Velasquez S.L."/>
            <person name="Kruys A."/>
            <person name="Hutchinson M.I."/>
            <person name="Powell A.J."/>
            <person name="Barry K."/>
            <person name="Miller A.N."/>
            <person name="Grigoriev I.V."/>
            <person name="Debuchy R."/>
            <person name="Gladieux P."/>
            <person name="Thoren M.H."/>
            <person name="Johannesson H."/>
        </authorList>
    </citation>
    <scope>NUCLEOTIDE SEQUENCE</scope>
    <source>
        <strain evidence="3">PSN4</strain>
    </source>
</reference>